<dbReference type="InterPro" id="IPR001633">
    <property type="entry name" value="EAL_dom"/>
</dbReference>
<dbReference type="Proteomes" id="UP001158049">
    <property type="component" value="Unassembled WGS sequence"/>
</dbReference>
<dbReference type="SMART" id="SM00267">
    <property type="entry name" value="GGDEF"/>
    <property type="match status" value="1"/>
</dbReference>
<dbReference type="RefSeq" id="WP_283444854.1">
    <property type="nucleotide sequence ID" value="NZ_FXUL01000025.1"/>
</dbReference>
<dbReference type="CDD" id="cd17551">
    <property type="entry name" value="REC_RpfG-like"/>
    <property type="match status" value="1"/>
</dbReference>
<evidence type="ECO:0000259" key="4">
    <source>
        <dbReference type="PROSITE" id="PS50883"/>
    </source>
</evidence>
<evidence type="ECO:0000259" key="5">
    <source>
        <dbReference type="PROSITE" id="PS50887"/>
    </source>
</evidence>
<dbReference type="InterPro" id="IPR043128">
    <property type="entry name" value="Rev_trsase/Diguanyl_cyclase"/>
</dbReference>
<protein>
    <submittedName>
        <fullName evidence="6">Response regulator receiver modulated diguanylate cyclase/phosphodiesterase</fullName>
    </submittedName>
</protein>
<keyword evidence="7" id="KW-1185">Reference proteome</keyword>
<organism evidence="6 7">
    <name type="scientific">Noviherbaspirillum suwonense</name>
    <dbReference type="NCBI Taxonomy" id="1224511"/>
    <lineage>
        <taxon>Bacteria</taxon>
        <taxon>Pseudomonadati</taxon>
        <taxon>Pseudomonadota</taxon>
        <taxon>Betaproteobacteria</taxon>
        <taxon>Burkholderiales</taxon>
        <taxon>Oxalobacteraceae</taxon>
        <taxon>Noviherbaspirillum</taxon>
    </lineage>
</organism>
<dbReference type="PROSITE" id="PS50887">
    <property type="entry name" value="GGDEF"/>
    <property type="match status" value="1"/>
</dbReference>
<proteinExistence type="predicted"/>
<dbReference type="PANTHER" id="PTHR44757">
    <property type="entry name" value="DIGUANYLATE CYCLASE DGCP"/>
    <property type="match status" value="1"/>
</dbReference>
<dbReference type="Gene3D" id="3.20.20.450">
    <property type="entry name" value="EAL domain"/>
    <property type="match status" value="1"/>
</dbReference>
<dbReference type="Pfam" id="PF00563">
    <property type="entry name" value="EAL"/>
    <property type="match status" value="1"/>
</dbReference>
<comment type="caution">
    <text evidence="6">The sequence shown here is derived from an EMBL/GenBank/DDBJ whole genome shotgun (WGS) entry which is preliminary data.</text>
</comment>
<dbReference type="SUPFAM" id="SSF52172">
    <property type="entry name" value="CheY-like"/>
    <property type="match status" value="1"/>
</dbReference>
<feature type="region of interest" description="Disordered" evidence="2">
    <location>
        <begin position="1"/>
        <end position="22"/>
    </location>
</feature>
<evidence type="ECO:0000256" key="2">
    <source>
        <dbReference type="SAM" id="MobiDB-lite"/>
    </source>
</evidence>
<dbReference type="InterPro" id="IPR052155">
    <property type="entry name" value="Biofilm_reg_signaling"/>
</dbReference>
<dbReference type="CDD" id="cd01949">
    <property type="entry name" value="GGDEF"/>
    <property type="match status" value="1"/>
</dbReference>
<dbReference type="InterPro" id="IPR029787">
    <property type="entry name" value="Nucleotide_cyclase"/>
</dbReference>
<dbReference type="NCBIfam" id="TIGR00254">
    <property type="entry name" value="GGDEF"/>
    <property type="match status" value="1"/>
</dbReference>
<dbReference type="PROSITE" id="PS50883">
    <property type="entry name" value="EAL"/>
    <property type="match status" value="1"/>
</dbReference>
<accession>A0ABY1QPP2</accession>
<sequence length="596" mass="66005">MTALQSDTIRPAPPAPGNDGDDLASLRRARIMMIDDEPITLEVMREFLEEAGYVNFIETSEPEDAMGLVAERLPDVILLDLMMPVVNGFDILAALRADDRFLHIPVIVLTSSTNAGAKLKALELGATDFLAKPVDPSELALRIRNTLVAKVYLDRLAYIDSLTGLPNRRMFCDHLEWTLRQAQRYDRIGALLYINVDRFKKVNEALGPAVADAFLQAIGKRLEQSVRTSDIVGHADGEPLYLSRVGGDEFAVLLTEIEQAEDAIHVASRLLELMKAPFQMAGRELFLSCSIGITVFPGDGMDLDLLLQNAGVAMHAAKQQGGNAYRFYSSDLNERSLQFLGLQSDLHKALERREFRLFYQPKIDTRTRRIVGAEALIRWEHAERGFVGPDEFIPMAEETGLIEPIGAWVLEEACRNIRAWQASGLAIPRISVNVSSRQFGAPGFYEAVHRIIADSGVEPSHITFEVTESVLMENAAESTALLNRFKAMGLHLSMDDFGTGYSSLSYLRRFPLDELKIDKSFLAEIDADHAPADPGKGTLIGGIIALGHSLGLTIVAEGVETERQHAFLQQHRCDQCQGYLFSRPLPAAAFQRLLEC</sequence>
<dbReference type="PROSITE" id="PS50110">
    <property type="entry name" value="RESPONSE_REGULATORY"/>
    <property type="match status" value="1"/>
</dbReference>
<dbReference type="SMART" id="SM00052">
    <property type="entry name" value="EAL"/>
    <property type="match status" value="1"/>
</dbReference>
<dbReference type="SMART" id="SM00448">
    <property type="entry name" value="REC"/>
    <property type="match status" value="1"/>
</dbReference>
<feature type="domain" description="GGDEF" evidence="5">
    <location>
        <begin position="187"/>
        <end position="330"/>
    </location>
</feature>
<dbReference type="SUPFAM" id="SSF141868">
    <property type="entry name" value="EAL domain-like"/>
    <property type="match status" value="1"/>
</dbReference>
<dbReference type="CDD" id="cd01948">
    <property type="entry name" value="EAL"/>
    <property type="match status" value="1"/>
</dbReference>
<feature type="domain" description="EAL" evidence="4">
    <location>
        <begin position="339"/>
        <end position="596"/>
    </location>
</feature>
<keyword evidence="1" id="KW-0597">Phosphoprotein</keyword>
<dbReference type="Pfam" id="PF00990">
    <property type="entry name" value="GGDEF"/>
    <property type="match status" value="1"/>
</dbReference>
<reference evidence="6 7" key="1">
    <citation type="submission" date="2017-05" db="EMBL/GenBank/DDBJ databases">
        <authorList>
            <person name="Varghese N."/>
            <person name="Submissions S."/>
        </authorList>
    </citation>
    <scope>NUCLEOTIDE SEQUENCE [LARGE SCALE GENOMIC DNA]</scope>
    <source>
        <strain evidence="6 7">DSM 26001</strain>
    </source>
</reference>
<evidence type="ECO:0000256" key="1">
    <source>
        <dbReference type="PROSITE-ProRule" id="PRU00169"/>
    </source>
</evidence>
<evidence type="ECO:0000313" key="6">
    <source>
        <dbReference type="EMBL" id="SMP76938.1"/>
    </source>
</evidence>
<evidence type="ECO:0000313" key="7">
    <source>
        <dbReference type="Proteomes" id="UP001158049"/>
    </source>
</evidence>
<dbReference type="InterPro" id="IPR035919">
    <property type="entry name" value="EAL_sf"/>
</dbReference>
<dbReference type="EMBL" id="FXUL01000025">
    <property type="protein sequence ID" value="SMP76938.1"/>
    <property type="molecule type" value="Genomic_DNA"/>
</dbReference>
<dbReference type="SUPFAM" id="SSF55073">
    <property type="entry name" value="Nucleotide cyclase"/>
    <property type="match status" value="1"/>
</dbReference>
<feature type="domain" description="Response regulatory" evidence="3">
    <location>
        <begin position="30"/>
        <end position="147"/>
    </location>
</feature>
<evidence type="ECO:0000259" key="3">
    <source>
        <dbReference type="PROSITE" id="PS50110"/>
    </source>
</evidence>
<dbReference type="Gene3D" id="3.30.70.270">
    <property type="match status" value="1"/>
</dbReference>
<name>A0ABY1QPP2_9BURK</name>
<dbReference type="PANTHER" id="PTHR44757:SF2">
    <property type="entry name" value="BIOFILM ARCHITECTURE MAINTENANCE PROTEIN MBAA"/>
    <property type="match status" value="1"/>
</dbReference>
<dbReference type="InterPro" id="IPR000160">
    <property type="entry name" value="GGDEF_dom"/>
</dbReference>
<dbReference type="InterPro" id="IPR011006">
    <property type="entry name" value="CheY-like_superfamily"/>
</dbReference>
<dbReference type="Gene3D" id="3.40.50.2300">
    <property type="match status" value="1"/>
</dbReference>
<feature type="modified residue" description="4-aspartylphosphate" evidence="1">
    <location>
        <position position="80"/>
    </location>
</feature>
<dbReference type="InterPro" id="IPR001789">
    <property type="entry name" value="Sig_transdc_resp-reg_receiver"/>
</dbReference>
<gene>
    <name evidence="6" type="ORF">SAMN06295970_12550</name>
</gene>
<dbReference type="Pfam" id="PF00072">
    <property type="entry name" value="Response_reg"/>
    <property type="match status" value="1"/>
</dbReference>